<protein>
    <recommendedName>
        <fullName evidence="14">Sodium/proline symporter</fullName>
    </recommendedName>
    <alternativeName>
        <fullName evidence="14">Proline permease</fullName>
    </alternativeName>
</protein>
<evidence type="ECO:0000313" key="15">
    <source>
        <dbReference type="EMBL" id="MFA9948847.1"/>
    </source>
</evidence>
<comment type="similarity">
    <text evidence="2 13">Belongs to the sodium:solute symporter (SSF) (TC 2.A.21) family.</text>
</comment>
<evidence type="ECO:0000256" key="11">
    <source>
        <dbReference type="ARBA" id="ARBA00023201"/>
    </source>
</evidence>
<feature type="transmembrane region" description="Helical" evidence="14">
    <location>
        <begin position="384"/>
        <end position="404"/>
    </location>
</feature>
<evidence type="ECO:0000256" key="9">
    <source>
        <dbReference type="ARBA" id="ARBA00023065"/>
    </source>
</evidence>
<feature type="transmembrane region" description="Helical" evidence="14">
    <location>
        <begin position="242"/>
        <end position="268"/>
    </location>
</feature>
<feature type="transmembrane region" description="Helical" evidence="14">
    <location>
        <begin position="441"/>
        <end position="460"/>
    </location>
</feature>
<dbReference type="PANTHER" id="PTHR48086">
    <property type="entry name" value="SODIUM/PROLINE SYMPORTER-RELATED"/>
    <property type="match status" value="1"/>
</dbReference>
<dbReference type="PANTHER" id="PTHR48086:SF3">
    <property type="entry name" value="SODIUM_PROLINE SYMPORTER"/>
    <property type="match status" value="1"/>
</dbReference>
<keyword evidence="14" id="KW-0997">Cell inner membrane</keyword>
<dbReference type="NCBIfam" id="TIGR02121">
    <property type="entry name" value="Na_Pro_sym"/>
    <property type="match status" value="1"/>
</dbReference>
<sequence length="510" mass="55439">MKFDPIYITFVLYLCAMMAIGVATYFRTQSYGEYIIGGRSLGSWVTAISAQAADFSGWILMGLPGAAYASGLGKSSLYICIFTAIFAMINWKYVAQRIRVYTEQANNSLTISSYLENRFQDNSRLLKLVTSAFIVFFFTGYVAAGFVSGGVLFESLFGINRISAILIGAGVIVGYTFLGGFLAVTFTELLQGIIMFTTLMLTPILCISTAGGMETVLAKIAALNPDMLSALKTVDYNLKEGVLWQTTGTITWITVISAVGWGLGYFGQPHILIRFMSIKNHRELVKSRMIALTFGNVLPLYGTIIVGLIGVAVYNGPTALANPETVFITMVKDSFNPWVAGFFLSAIMAAIMSTLSSQLLVAASSFAEDLYRSFYKPQATDKELMFVSRAMVLLLAVIAVFLSFRGGKILDLVGYAWSGFGAAFGPVILFSLFWKRMTRNAAVAGVIAGGLTVVVWPFTGSTLFDVIPGFIVGSIAVYVTTLLDKPVSPAVVALFEKVQREVEKRQHTHA</sequence>
<feature type="transmembrane region" description="Helical" evidence="14">
    <location>
        <begin position="416"/>
        <end position="434"/>
    </location>
</feature>
<accession>A0ABV4UAP4</accession>
<keyword evidence="7 14" id="KW-1133">Transmembrane helix</keyword>
<evidence type="ECO:0000256" key="14">
    <source>
        <dbReference type="RuleBase" id="RU366012"/>
    </source>
</evidence>
<keyword evidence="10 14" id="KW-0472">Membrane</keyword>
<dbReference type="Pfam" id="PF00474">
    <property type="entry name" value="SSF"/>
    <property type="match status" value="1"/>
</dbReference>
<feature type="transmembrane region" description="Helical" evidence="14">
    <location>
        <begin position="193"/>
        <end position="222"/>
    </location>
</feature>
<evidence type="ECO:0000256" key="13">
    <source>
        <dbReference type="RuleBase" id="RU362091"/>
    </source>
</evidence>
<evidence type="ECO:0000256" key="6">
    <source>
        <dbReference type="ARBA" id="ARBA00022847"/>
    </source>
</evidence>
<keyword evidence="14" id="KW-0029">Amino-acid transport</keyword>
<dbReference type="EMBL" id="JBEUWX010000001">
    <property type="protein sequence ID" value="MFA9948847.1"/>
    <property type="molecule type" value="Genomic_DNA"/>
</dbReference>
<keyword evidence="5 14" id="KW-0812">Transmembrane</keyword>
<evidence type="ECO:0000256" key="2">
    <source>
        <dbReference type="ARBA" id="ARBA00006434"/>
    </source>
</evidence>
<evidence type="ECO:0000256" key="3">
    <source>
        <dbReference type="ARBA" id="ARBA00022448"/>
    </source>
</evidence>
<dbReference type="CDD" id="cd11475">
    <property type="entry name" value="SLC5sbd_PutP"/>
    <property type="match status" value="1"/>
</dbReference>
<feature type="transmembrane region" description="Helical" evidence="14">
    <location>
        <begin position="6"/>
        <end position="26"/>
    </location>
</feature>
<organism evidence="15 16">
    <name type="scientific">Dentiradicibacter hellwigii</name>
    <dbReference type="NCBI Taxonomy" id="3149053"/>
    <lineage>
        <taxon>Bacteria</taxon>
        <taxon>Pseudomonadati</taxon>
        <taxon>Pseudomonadota</taxon>
        <taxon>Betaproteobacteria</taxon>
        <taxon>Rhodocyclales</taxon>
        <taxon>Rhodocyclaceae</taxon>
        <taxon>Dentiradicibacter</taxon>
    </lineage>
</organism>
<feature type="transmembrane region" description="Helical" evidence="14">
    <location>
        <begin position="75"/>
        <end position="94"/>
    </location>
</feature>
<evidence type="ECO:0000256" key="7">
    <source>
        <dbReference type="ARBA" id="ARBA00022989"/>
    </source>
</evidence>
<dbReference type="InterPro" id="IPR050277">
    <property type="entry name" value="Sodium:Solute_Symporter"/>
</dbReference>
<evidence type="ECO:0000256" key="4">
    <source>
        <dbReference type="ARBA" id="ARBA00022475"/>
    </source>
</evidence>
<dbReference type="RefSeq" id="WP_418890019.1">
    <property type="nucleotide sequence ID" value="NZ_JBEUWX010000001.1"/>
</dbReference>
<keyword evidence="16" id="KW-1185">Reference proteome</keyword>
<dbReference type="Gene3D" id="1.20.1730.10">
    <property type="entry name" value="Sodium/glucose cotransporter"/>
    <property type="match status" value="1"/>
</dbReference>
<reference evidence="16" key="1">
    <citation type="submission" date="2024-06" db="EMBL/GenBank/DDBJ databases">
        <title>Radixoralia hellwigii gen. nov., sp nov., isolated from a root canal in the human oral cavity.</title>
        <authorList>
            <person name="Bartsch S."/>
            <person name="Wittmer A."/>
            <person name="Schulz A.-K."/>
            <person name="Neumann-Schaal M."/>
            <person name="Wolf J."/>
            <person name="Gronow S."/>
            <person name="Tennert C."/>
            <person name="Haecker G."/>
            <person name="Cieplik F."/>
            <person name="Al-Ahmad A."/>
        </authorList>
    </citation>
    <scope>NUCLEOTIDE SEQUENCE [LARGE SCALE GENOMIC DNA]</scope>
    <source>
        <strain evidence="16">Wk13</strain>
    </source>
</reference>
<keyword evidence="8 14" id="KW-0915">Sodium</keyword>
<feature type="transmembrane region" description="Helical" evidence="14">
    <location>
        <begin position="338"/>
        <end position="363"/>
    </location>
</feature>
<keyword evidence="11 14" id="KW-0739">Sodium transport</keyword>
<proteinExistence type="inferred from homology"/>
<name>A0ABV4UAP4_9RHOO</name>
<evidence type="ECO:0000256" key="8">
    <source>
        <dbReference type="ARBA" id="ARBA00023053"/>
    </source>
</evidence>
<dbReference type="PROSITE" id="PS50283">
    <property type="entry name" value="NA_SOLUT_SYMP_3"/>
    <property type="match status" value="1"/>
</dbReference>
<dbReference type="Proteomes" id="UP001574673">
    <property type="component" value="Unassembled WGS sequence"/>
</dbReference>
<feature type="transmembrane region" description="Helical" evidence="14">
    <location>
        <begin position="289"/>
        <end position="314"/>
    </location>
</feature>
<keyword evidence="4" id="KW-1003">Cell membrane</keyword>
<dbReference type="InterPro" id="IPR011851">
    <property type="entry name" value="Na/Pro_symporter"/>
</dbReference>
<feature type="transmembrane region" description="Helical" evidence="14">
    <location>
        <begin position="165"/>
        <end position="186"/>
    </location>
</feature>
<gene>
    <name evidence="15" type="primary">putP</name>
    <name evidence="15" type="ORF">ABCS64_00645</name>
</gene>
<comment type="caution">
    <text evidence="15">The sequence shown here is derived from an EMBL/GenBank/DDBJ whole genome shotgun (WGS) entry which is preliminary data.</text>
</comment>
<keyword evidence="9 14" id="KW-0406">Ion transport</keyword>
<dbReference type="InterPro" id="IPR001734">
    <property type="entry name" value="Na/solute_symporter"/>
</dbReference>
<keyword evidence="3 14" id="KW-0813">Transport</keyword>
<comment type="subcellular location">
    <subcellularLocation>
        <location evidence="14">Cell inner membrane</location>
        <topology evidence="14">Multi-pass membrane protein</topology>
    </subcellularLocation>
    <subcellularLocation>
        <location evidence="1">Cell membrane</location>
        <topology evidence="1">Multi-pass membrane protein</topology>
    </subcellularLocation>
</comment>
<evidence type="ECO:0000256" key="12">
    <source>
        <dbReference type="ARBA" id="ARBA00033708"/>
    </source>
</evidence>
<keyword evidence="6 14" id="KW-0769">Symport</keyword>
<feature type="transmembrane region" description="Helical" evidence="14">
    <location>
        <begin position="47"/>
        <end position="69"/>
    </location>
</feature>
<evidence type="ECO:0000256" key="5">
    <source>
        <dbReference type="ARBA" id="ARBA00022692"/>
    </source>
</evidence>
<dbReference type="InterPro" id="IPR038377">
    <property type="entry name" value="Na/Glc_symporter_sf"/>
</dbReference>
<evidence type="ECO:0000256" key="1">
    <source>
        <dbReference type="ARBA" id="ARBA00004651"/>
    </source>
</evidence>
<evidence type="ECO:0000313" key="16">
    <source>
        <dbReference type="Proteomes" id="UP001574673"/>
    </source>
</evidence>
<comment type="function">
    <text evidence="14">Catalyzes the sodium-dependent uptake of extracellular L-proline.</text>
</comment>
<feature type="transmembrane region" description="Helical" evidence="14">
    <location>
        <begin position="128"/>
        <end position="153"/>
    </location>
</feature>
<dbReference type="NCBIfam" id="TIGR00813">
    <property type="entry name" value="sss"/>
    <property type="match status" value="1"/>
</dbReference>
<evidence type="ECO:0000256" key="10">
    <source>
        <dbReference type="ARBA" id="ARBA00023136"/>
    </source>
</evidence>
<comment type="catalytic activity">
    <reaction evidence="12">
        <text>L-proline(in) + Na(+)(in) = L-proline(out) + Na(+)(out)</text>
        <dbReference type="Rhea" id="RHEA:28967"/>
        <dbReference type="ChEBI" id="CHEBI:29101"/>
        <dbReference type="ChEBI" id="CHEBI:60039"/>
    </reaction>
</comment>